<dbReference type="EMBL" id="BAAAON010000001">
    <property type="protein sequence ID" value="GAA2174696.1"/>
    <property type="molecule type" value="Genomic_DNA"/>
</dbReference>
<name>A0ABN3ATR4_9MICC</name>
<keyword evidence="2" id="KW-1185">Reference proteome</keyword>
<reference evidence="1 2" key="1">
    <citation type="journal article" date="2019" name="Int. J. Syst. Evol. Microbiol.">
        <title>The Global Catalogue of Microorganisms (GCM) 10K type strain sequencing project: providing services to taxonomists for standard genome sequencing and annotation.</title>
        <authorList>
            <consortium name="The Broad Institute Genomics Platform"/>
            <consortium name="The Broad Institute Genome Sequencing Center for Infectious Disease"/>
            <person name="Wu L."/>
            <person name="Ma J."/>
        </authorList>
    </citation>
    <scope>NUCLEOTIDE SEQUENCE [LARGE SCALE GENOMIC DNA]</scope>
    <source>
        <strain evidence="1 2">JCM 14917</strain>
    </source>
</reference>
<proteinExistence type="predicted"/>
<protein>
    <submittedName>
        <fullName evidence="1">Uncharacterized protein</fullName>
    </submittedName>
</protein>
<evidence type="ECO:0000313" key="2">
    <source>
        <dbReference type="Proteomes" id="UP001500974"/>
    </source>
</evidence>
<organism evidence="1 2">
    <name type="scientific">Arthrobacter parietis</name>
    <dbReference type="NCBI Taxonomy" id="271434"/>
    <lineage>
        <taxon>Bacteria</taxon>
        <taxon>Bacillati</taxon>
        <taxon>Actinomycetota</taxon>
        <taxon>Actinomycetes</taxon>
        <taxon>Micrococcales</taxon>
        <taxon>Micrococcaceae</taxon>
        <taxon>Arthrobacter</taxon>
    </lineage>
</organism>
<dbReference type="Proteomes" id="UP001500974">
    <property type="component" value="Unassembled WGS sequence"/>
</dbReference>
<accession>A0ABN3ATR4</accession>
<comment type="caution">
    <text evidence="1">The sequence shown here is derived from an EMBL/GenBank/DDBJ whole genome shotgun (WGS) entry which is preliminary data.</text>
</comment>
<sequence>MYEMERDVRAGFYADAMLARDPQIVASWVAGTAIRHATTRPFDLGSAVSEIRTIHGVSPQVLAEVAGMYLGSIEGKPTSSWSHPLVAQICFEAGADLSLVPAAMKRARGRSKIVWPGITLPDESVLHAVTAGKDPSCGH</sequence>
<evidence type="ECO:0000313" key="1">
    <source>
        <dbReference type="EMBL" id="GAA2174696.1"/>
    </source>
</evidence>
<gene>
    <name evidence="1" type="ORF">GCM10009784_14080</name>
</gene>